<evidence type="ECO:0000313" key="6">
    <source>
        <dbReference type="EMBL" id="TCN60086.1"/>
    </source>
</evidence>
<name>A0ABY2B4W8_9FLAO</name>
<comment type="caution">
    <text evidence="6">The sequence shown here is derived from an EMBL/GenBank/DDBJ whole genome shotgun (WGS) entry which is preliminary data.</text>
</comment>
<evidence type="ECO:0000256" key="2">
    <source>
        <dbReference type="ARBA" id="ARBA00022692"/>
    </source>
</evidence>
<keyword evidence="7" id="KW-1185">Reference proteome</keyword>
<dbReference type="EMBL" id="SLWA01000002">
    <property type="protein sequence ID" value="TCN60086.1"/>
    <property type="molecule type" value="Genomic_DNA"/>
</dbReference>
<protein>
    <submittedName>
        <fullName evidence="6">VIT family protein</fullName>
    </submittedName>
</protein>
<feature type="transmembrane region" description="Helical" evidence="5">
    <location>
        <begin position="31"/>
        <end position="48"/>
    </location>
</feature>
<proteinExistence type="predicted"/>
<gene>
    <name evidence="6" type="ORF">EV142_102706</name>
</gene>
<dbReference type="Proteomes" id="UP000295270">
    <property type="component" value="Unassembled WGS sequence"/>
</dbReference>
<keyword evidence="4 5" id="KW-0472">Membrane</keyword>
<dbReference type="InterPro" id="IPR008217">
    <property type="entry name" value="Ccc1_fam"/>
</dbReference>
<feature type="transmembrane region" description="Helical" evidence="5">
    <location>
        <begin position="60"/>
        <end position="81"/>
    </location>
</feature>
<evidence type="ECO:0000256" key="3">
    <source>
        <dbReference type="ARBA" id="ARBA00022989"/>
    </source>
</evidence>
<keyword evidence="3 5" id="KW-1133">Transmembrane helix</keyword>
<keyword evidence="2 5" id="KW-0812">Transmembrane</keyword>
<evidence type="ECO:0000256" key="5">
    <source>
        <dbReference type="SAM" id="Phobius"/>
    </source>
</evidence>
<evidence type="ECO:0000256" key="4">
    <source>
        <dbReference type="ARBA" id="ARBA00023136"/>
    </source>
</evidence>
<organism evidence="6 7">
    <name type="scientific">Flavobacterium circumlabens</name>
    <dbReference type="NCBI Taxonomy" id="2133765"/>
    <lineage>
        <taxon>Bacteria</taxon>
        <taxon>Pseudomonadati</taxon>
        <taxon>Bacteroidota</taxon>
        <taxon>Flavobacteriia</taxon>
        <taxon>Flavobacteriales</taxon>
        <taxon>Flavobacteriaceae</taxon>
        <taxon>Flavobacterium</taxon>
    </lineage>
</organism>
<dbReference type="Pfam" id="PF01988">
    <property type="entry name" value="VIT1"/>
    <property type="match status" value="1"/>
</dbReference>
<accession>A0ABY2B4W8</accession>
<sequence>MAAFASAASFIIGGLLPLLVAIFAPLKEMVVYQYGFSILFLALSGILAAKAGGSQTLKAVLRICIWGTFAMAMSALVGYLFGVQTT</sequence>
<evidence type="ECO:0000313" key="7">
    <source>
        <dbReference type="Proteomes" id="UP000295270"/>
    </source>
</evidence>
<comment type="subcellular location">
    <subcellularLocation>
        <location evidence="1">Endomembrane system</location>
        <topology evidence="1">Multi-pass membrane protein</topology>
    </subcellularLocation>
</comment>
<evidence type="ECO:0000256" key="1">
    <source>
        <dbReference type="ARBA" id="ARBA00004127"/>
    </source>
</evidence>
<reference evidence="6 7" key="1">
    <citation type="journal article" date="2015" name="Stand. Genomic Sci.">
        <title>Genomic Encyclopedia of Bacterial and Archaeal Type Strains, Phase III: the genomes of soil and plant-associated and newly described type strains.</title>
        <authorList>
            <person name="Whitman W.B."/>
            <person name="Woyke T."/>
            <person name="Klenk H.P."/>
            <person name="Zhou Y."/>
            <person name="Lilburn T.G."/>
            <person name="Beck B.J."/>
            <person name="De Vos P."/>
            <person name="Vandamme P."/>
            <person name="Eisen J.A."/>
            <person name="Garrity G."/>
            <person name="Hugenholtz P."/>
            <person name="Kyrpides N.C."/>
        </authorList>
    </citation>
    <scope>NUCLEOTIDE SEQUENCE [LARGE SCALE GENOMIC DNA]</scope>
    <source>
        <strain evidence="6 7">P5626</strain>
    </source>
</reference>